<evidence type="ECO:0000313" key="2">
    <source>
        <dbReference type="Proteomes" id="UP000321570"/>
    </source>
</evidence>
<keyword evidence="2" id="KW-1185">Reference proteome</keyword>
<protein>
    <recommendedName>
        <fullName evidence="3">Peptidase A2 domain-containing protein</fullName>
    </recommendedName>
</protein>
<name>A0A564YHN9_HYMDI</name>
<accession>A0A564YHN9</accession>
<sequence length="95" mass="10256">YRGINYAAAHSIDAGVHSPGTLQYQEDIEAEEIIFVGTTADRNCDTSYLIDSGTEISVLHSNFADRTSSNRPLILSAVNSSPIKTYGQKSGSETM</sequence>
<feature type="non-terminal residue" evidence="1">
    <location>
        <position position="1"/>
    </location>
</feature>
<evidence type="ECO:0000313" key="1">
    <source>
        <dbReference type="EMBL" id="VUZ46812.1"/>
    </source>
</evidence>
<dbReference type="Proteomes" id="UP000321570">
    <property type="component" value="Unassembled WGS sequence"/>
</dbReference>
<evidence type="ECO:0008006" key="3">
    <source>
        <dbReference type="Google" id="ProtNLM"/>
    </source>
</evidence>
<dbReference type="EMBL" id="CABIJS010000222">
    <property type="protein sequence ID" value="VUZ46812.1"/>
    <property type="molecule type" value="Genomic_DNA"/>
</dbReference>
<dbReference type="AlphaFoldDB" id="A0A564YHN9"/>
<proteinExistence type="predicted"/>
<organism evidence="1 2">
    <name type="scientific">Hymenolepis diminuta</name>
    <name type="common">Rat tapeworm</name>
    <dbReference type="NCBI Taxonomy" id="6216"/>
    <lineage>
        <taxon>Eukaryota</taxon>
        <taxon>Metazoa</taxon>
        <taxon>Spiralia</taxon>
        <taxon>Lophotrochozoa</taxon>
        <taxon>Platyhelminthes</taxon>
        <taxon>Cestoda</taxon>
        <taxon>Eucestoda</taxon>
        <taxon>Cyclophyllidea</taxon>
        <taxon>Hymenolepididae</taxon>
        <taxon>Hymenolepis</taxon>
    </lineage>
</organism>
<reference evidence="1 2" key="1">
    <citation type="submission" date="2019-07" db="EMBL/GenBank/DDBJ databases">
        <authorList>
            <person name="Jastrzebski P J."/>
            <person name="Paukszto L."/>
            <person name="Jastrzebski P J."/>
        </authorList>
    </citation>
    <scope>NUCLEOTIDE SEQUENCE [LARGE SCALE GENOMIC DNA]</scope>
    <source>
        <strain evidence="1 2">WMS-il1</strain>
    </source>
</reference>
<gene>
    <name evidence="1" type="ORF">WMSIL1_LOCUS6807</name>
</gene>